<name>A0A519BJF3_ACIG2</name>
<dbReference type="GO" id="GO:0005829">
    <property type="term" value="C:cytosol"/>
    <property type="evidence" value="ECO:0007669"/>
    <property type="project" value="TreeGrafter"/>
</dbReference>
<comment type="caution">
    <text evidence="8">The sequence shown here is derived from an EMBL/GenBank/DDBJ whole genome shotgun (WGS) entry which is preliminary data.</text>
</comment>
<proteinExistence type="inferred from homology"/>
<organism evidence="8 9">
    <name type="scientific">Acididesulfobacter guangdongensis</name>
    <dbReference type="NCBI Taxonomy" id="2597225"/>
    <lineage>
        <taxon>Bacteria</taxon>
        <taxon>Deltaproteobacteria</taxon>
        <taxon>Candidatus Acidulodesulfobacterales</taxon>
        <taxon>Candidatus Acididesulfobacter</taxon>
    </lineage>
</organism>
<sequence>MDIKEAILEINLKNLSNNIQQLKLLEFNKNKTIIAIIKSDAYGHGLLEVALILEKEGINFFGVIKLEDAVLLKSKLNNPKVLLLSGVDEKNIPVAAAMDISVCVYDLNYLKSVYASAKTARKKVLVHLKYDSGMNRLGFKDDELYKALDYIEEIRKNDNFLEFEGIFSHFSSAESDIDYTKSQLNNYKNILKTIYSRKLTPLYSHISASSSILSAEIKDDFSNSVRPGISLYGINPINQRLKCSNAAELSNNKQNKQRYDDAATLDLKPLMTLKTGIIQIKQIKKGCFVSYGKTFQAPRDMTIGVVNAGYDNGIPRMLSNKGRVIIDNQYADIIGVITMNMTIVDMTEIKNASLKSEVIILGESKSKKITVEEIADYAGTIPYEICLNVGKSNRRIYINIQ</sequence>
<comment type="similarity">
    <text evidence="4">Belongs to the alanine racemase family.</text>
</comment>
<feature type="active site" description="Proton acceptor; specific for L-alanine" evidence="4">
    <location>
        <position position="291"/>
    </location>
</feature>
<dbReference type="PRINTS" id="PR00992">
    <property type="entry name" value="ALARACEMASE"/>
</dbReference>
<dbReference type="PANTHER" id="PTHR30511:SF0">
    <property type="entry name" value="ALANINE RACEMASE, CATABOLIC-RELATED"/>
    <property type="match status" value="1"/>
</dbReference>
<dbReference type="Pfam" id="PF01168">
    <property type="entry name" value="Ala_racemase_N"/>
    <property type="match status" value="1"/>
</dbReference>
<evidence type="ECO:0000256" key="1">
    <source>
        <dbReference type="ARBA" id="ARBA00001933"/>
    </source>
</evidence>
<dbReference type="AlphaFoldDB" id="A0A519BJF3"/>
<keyword evidence="2 4" id="KW-0663">Pyridoxal phosphate</keyword>
<comment type="cofactor">
    <cofactor evidence="1 4 5">
        <name>pyridoxal 5'-phosphate</name>
        <dbReference type="ChEBI" id="CHEBI:597326"/>
    </cofactor>
</comment>
<dbReference type="InterPro" id="IPR029066">
    <property type="entry name" value="PLP-binding_barrel"/>
</dbReference>
<dbReference type="GO" id="GO:0030170">
    <property type="term" value="F:pyridoxal phosphate binding"/>
    <property type="evidence" value="ECO:0007669"/>
    <property type="project" value="UniProtKB-UniRule"/>
</dbReference>
<evidence type="ECO:0000259" key="7">
    <source>
        <dbReference type="SMART" id="SM01005"/>
    </source>
</evidence>
<accession>A0A519BJF3</accession>
<evidence type="ECO:0000313" key="9">
    <source>
        <dbReference type="Proteomes" id="UP000316562"/>
    </source>
</evidence>
<evidence type="ECO:0000256" key="6">
    <source>
        <dbReference type="PIRSR" id="PIRSR600821-52"/>
    </source>
</evidence>
<gene>
    <name evidence="8" type="primary">alr</name>
    <name evidence="8" type="ORF">EVJ46_04040</name>
</gene>
<dbReference type="EMBL" id="SGBC01000001">
    <property type="protein sequence ID" value="RZD17403.1"/>
    <property type="molecule type" value="Genomic_DNA"/>
</dbReference>
<dbReference type="InterPro" id="IPR020622">
    <property type="entry name" value="Ala_racemase_pyridoxalP-BS"/>
</dbReference>
<evidence type="ECO:0000313" key="8">
    <source>
        <dbReference type="EMBL" id="RZD17403.1"/>
    </source>
</evidence>
<comment type="function">
    <text evidence="4">Catalyzes the interconversion of L-alanine and D-alanine. May also act on other amino acids.</text>
</comment>
<dbReference type="PANTHER" id="PTHR30511">
    <property type="entry name" value="ALANINE RACEMASE"/>
    <property type="match status" value="1"/>
</dbReference>
<reference evidence="8 9" key="1">
    <citation type="journal article" date="2019" name="ISME J.">
        <title>Insights into ecological role of a new deltaproteobacterial order Candidatus Acidulodesulfobacterales by metagenomics and metatranscriptomics.</title>
        <authorList>
            <person name="Tan S."/>
            <person name="Liu J."/>
            <person name="Fang Y."/>
            <person name="Hedlund B.P."/>
            <person name="Lian Z.H."/>
            <person name="Huang L.Y."/>
            <person name="Li J.T."/>
            <person name="Huang L.N."/>
            <person name="Li W.J."/>
            <person name="Jiang H.C."/>
            <person name="Dong H.L."/>
            <person name="Shu W.S."/>
        </authorList>
    </citation>
    <scope>NUCLEOTIDE SEQUENCE [LARGE SCALE GENOMIC DNA]</scope>
    <source>
        <strain evidence="8">AP2</strain>
    </source>
</reference>
<dbReference type="PROSITE" id="PS00395">
    <property type="entry name" value="ALANINE_RACEMASE"/>
    <property type="match status" value="1"/>
</dbReference>
<dbReference type="EC" id="5.1.1.1" evidence="4"/>
<dbReference type="CDD" id="cd00430">
    <property type="entry name" value="PLPDE_III_AR"/>
    <property type="match status" value="1"/>
</dbReference>
<feature type="active site" description="Proton acceptor; specific for D-alanine" evidence="4">
    <location>
        <position position="38"/>
    </location>
</feature>
<dbReference type="Gene3D" id="2.40.37.10">
    <property type="entry name" value="Lyase, Ornithine Decarboxylase, Chain A, domain 1"/>
    <property type="match status" value="1"/>
</dbReference>
<dbReference type="GO" id="GO:0008784">
    <property type="term" value="F:alanine racemase activity"/>
    <property type="evidence" value="ECO:0007669"/>
    <property type="project" value="UniProtKB-UniRule"/>
</dbReference>
<evidence type="ECO:0000256" key="5">
    <source>
        <dbReference type="PIRSR" id="PIRSR600821-50"/>
    </source>
</evidence>
<dbReference type="SMART" id="SM01005">
    <property type="entry name" value="Ala_racemase_C"/>
    <property type="match status" value="1"/>
</dbReference>
<comment type="catalytic activity">
    <reaction evidence="4">
        <text>L-alanine = D-alanine</text>
        <dbReference type="Rhea" id="RHEA:20249"/>
        <dbReference type="ChEBI" id="CHEBI:57416"/>
        <dbReference type="ChEBI" id="CHEBI:57972"/>
        <dbReference type="EC" id="5.1.1.1"/>
    </reaction>
</comment>
<dbReference type="InterPro" id="IPR011079">
    <property type="entry name" value="Ala_racemase_C"/>
</dbReference>
<evidence type="ECO:0000256" key="3">
    <source>
        <dbReference type="ARBA" id="ARBA00023235"/>
    </source>
</evidence>
<dbReference type="InterPro" id="IPR001608">
    <property type="entry name" value="Ala_racemase_N"/>
</dbReference>
<dbReference type="NCBIfam" id="TIGR00492">
    <property type="entry name" value="alr"/>
    <property type="match status" value="1"/>
</dbReference>
<dbReference type="UniPathway" id="UPA00042">
    <property type="reaction ID" value="UER00497"/>
</dbReference>
<dbReference type="SUPFAM" id="SSF51419">
    <property type="entry name" value="PLP-binding barrel"/>
    <property type="match status" value="1"/>
</dbReference>
<dbReference type="SUPFAM" id="SSF50621">
    <property type="entry name" value="Alanine racemase C-terminal domain-like"/>
    <property type="match status" value="1"/>
</dbReference>
<feature type="binding site" evidence="4 6">
    <location>
        <position position="339"/>
    </location>
    <ligand>
        <name>substrate</name>
    </ligand>
</feature>
<feature type="modified residue" description="N6-(pyridoxal phosphate)lysine" evidence="4 5">
    <location>
        <position position="38"/>
    </location>
</feature>
<comment type="pathway">
    <text evidence="4">Amino-acid biosynthesis; D-alanine biosynthesis; D-alanine from L-alanine: step 1/1.</text>
</comment>
<dbReference type="Pfam" id="PF00842">
    <property type="entry name" value="Ala_racemase_C"/>
    <property type="match status" value="1"/>
</dbReference>
<evidence type="ECO:0000256" key="4">
    <source>
        <dbReference type="HAMAP-Rule" id="MF_01201"/>
    </source>
</evidence>
<evidence type="ECO:0000256" key="2">
    <source>
        <dbReference type="ARBA" id="ARBA00022898"/>
    </source>
</evidence>
<dbReference type="FunFam" id="3.20.20.10:FF:000002">
    <property type="entry name" value="Alanine racemase"/>
    <property type="match status" value="1"/>
</dbReference>
<protein>
    <recommendedName>
        <fullName evidence="4">Alanine racemase</fullName>
        <ecNumber evidence="4">5.1.1.1</ecNumber>
    </recommendedName>
</protein>
<dbReference type="InterPro" id="IPR009006">
    <property type="entry name" value="Ala_racemase/Decarboxylase_C"/>
</dbReference>
<dbReference type="HAMAP" id="MF_01201">
    <property type="entry name" value="Ala_racemase"/>
    <property type="match status" value="1"/>
</dbReference>
<dbReference type="Proteomes" id="UP000316562">
    <property type="component" value="Unassembled WGS sequence"/>
</dbReference>
<dbReference type="GO" id="GO:0030632">
    <property type="term" value="P:D-alanine biosynthetic process"/>
    <property type="evidence" value="ECO:0007669"/>
    <property type="project" value="UniProtKB-UniRule"/>
</dbReference>
<dbReference type="InterPro" id="IPR000821">
    <property type="entry name" value="Ala_racemase"/>
</dbReference>
<dbReference type="Gene3D" id="3.20.20.10">
    <property type="entry name" value="Alanine racemase"/>
    <property type="match status" value="1"/>
</dbReference>
<feature type="domain" description="Alanine racemase C-terminal" evidence="7">
    <location>
        <begin position="270"/>
        <end position="398"/>
    </location>
</feature>
<keyword evidence="3 4" id="KW-0413">Isomerase</keyword>
<feature type="binding site" evidence="4 6">
    <location>
        <position position="136"/>
    </location>
    <ligand>
        <name>substrate</name>
    </ligand>
</feature>